<gene>
    <name evidence="1" type="ORF">AAG570_001196</name>
</gene>
<accession>A0ABD0YMV9</accession>
<dbReference type="EMBL" id="JBFDAA010000010">
    <property type="protein sequence ID" value="KAL1124572.1"/>
    <property type="molecule type" value="Genomic_DNA"/>
</dbReference>
<dbReference type="Proteomes" id="UP001558652">
    <property type="component" value="Unassembled WGS sequence"/>
</dbReference>
<protein>
    <submittedName>
        <fullName evidence="1">Uncharacterized protein</fullName>
    </submittedName>
</protein>
<sequence>MAHPDPIVALALLHGHVLSISEGGLKGDARSIYGMGALFDGASGTERSAGLFSFVGSDRLQNGIVELGAQRVVSADRDRVVFRGRPATCDLRPVTVIRREGAGGNRVAQVTIPPLRAPSVSRIAPVQRLTDLCPAGHAFPDAALPGTPPSWTMPISKPAEEAHSRPVLKRNQPTVESFVTLGGWTSVLS</sequence>
<name>A0ABD0YMV9_9HEMI</name>
<keyword evidence="2" id="KW-1185">Reference proteome</keyword>
<dbReference type="AlphaFoldDB" id="A0ABD0YMV9"/>
<evidence type="ECO:0000313" key="2">
    <source>
        <dbReference type="Proteomes" id="UP001558652"/>
    </source>
</evidence>
<reference evidence="1 2" key="1">
    <citation type="submission" date="2024-07" db="EMBL/GenBank/DDBJ databases">
        <title>Chromosome-level genome assembly of the water stick insect Ranatra chinensis (Heteroptera: Nepidae).</title>
        <authorList>
            <person name="Liu X."/>
        </authorList>
    </citation>
    <scope>NUCLEOTIDE SEQUENCE [LARGE SCALE GENOMIC DNA]</scope>
    <source>
        <strain evidence="1">Cailab_2021Rc</strain>
        <tissue evidence="1">Muscle</tissue>
    </source>
</reference>
<evidence type="ECO:0000313" key="1">
    <source>
        <dbReference type="EMBL" id="KAL1124572.1"/>
    </source>
</evidence>
<comment type="caution">
    <text evidence="1">The sequence shown here is derived from an EMBL/GenBank/DDBJ whole genome shotgun (WGS) entry which is preliminary data.</text>
</comment>
<organism evidence="1 2">
    <name type="scientific">Ranatra chinensis</name>
    <dbReference type="NCBI Taxonomy" id="642074"/>
    <lineage>
        <taxon>Eukaryota</taxon>
        <taxon>Metazoa</taxon>
        <taxon>Ecdysozoa</taxon>
        <taxon>Arthropoda</taxon>
        <taxon>Hexapoda</taxon>
        <taxon>Insecta</taxon>
        <taxon>Pterygota</taxon>
        <taxon>Neoptera</taxon>
        <taxon>Paraneoptera</taxon>
        <taxon>Hemiptera</taxon>
        <taxon>Heteroptera</taxon>
        <taxon>Panheteroptera</taxon>
        <taxon>Nepomorpha</taxon>
        <taxon>Nepidae</taxon>
        <taxon>Ranatrinae</taxon>
        <taxon>Ranatra</taxon>
    </lineage>
</organism>
<proteinExistence type="predicted"/>